<dbReference type="PANTHER" id="PTHR43794">
    <property type="entry name" value="AMINOHYDROLASE SSNA-RELATED"/>
    <property type="match status" value="1"/>
</dbReference>
<dbReference type="NCBIfam" id="NF006056">
    <property type="entry name" value="PRK08204.1"/>
    <property type="match status" value="1"/>
</dbReference>
<dbReference type="GO" id="GO:0090614">
    <property type="term" value="F:5'-methylthioadenosine deaminase activity"/>
    <property type="evidence" value="ECO:0007669"/>
    <property type="project" value="UniProtKB-EC"/>
</dbReference>
<dbReference type="SUPFAM" id="SSF51556">
    <property type="entry name" value="Metallo-dependent hydrolases"/>
    <property type="match status" value="1"/>
</dbReference>
<feature type="domain" description="Amidohydrolase-related" evidence="1">
    <location>
        <begin position="55"/>
        <end position="387"/>
    </location>
</feature>
<dbReference type="InterPro" id="IPR050287">
    <property type="entry name" value="MTA/SAH_deaminase"/>
</dbReference>
<evidence type="ECO:0000313" key="3">
    <source>
        <dbReference type="Proteomes" id="UP001160499"/>
    </source>
</evidence>
<keyword evidence="3" id="KW-1185">Reference proteome</keyword>
<dbReference type="RefSeq" id="WP_280877088.1">
    <property type="nucleotide sequence ID" value="NZ_JARXVH010000005.1"/>
</dbReference>
<name>A0ABT6LIH4_9ACTN</name>
<comment type="caution">
    <text evidence="2">The sequence shown here is derived from an EMBL/GenBank/DDBJ whole genome shotgun (WGS) entry which is preliminary data.</text>
</comment>
<dbReference type="PANTHER" id="PTHR43794:SF5">
    <property type="entry name" value="CHLOROHYDROLASE FAMILY PROTEIN"/>
    <property type="match status" value="1"/>
</dbReference>
<proteinExistence type="predicted"/>
<dbReference type="Gene3D" id="2.30.40.10">
    <property type="entry name" value="Urease, subunit C, domain 1"/>
    <property type="match status" value="1"/>
</dbReference>
<keyword evidence="2" id="KW-0378">Hydrolase</keyword>
<accession>A0ABT6LIH4</accession>
<dbReference type="Gene3D" id="3.20.20.140">
    <property type="entry name" value="Metal-dependent hydrolases"/>
    <property type="match status" value="1"/>
</dbReference>
<dbReference type="Proteomes" id="UP001160499">
    <property type="component" value="Unassembled WGS sequence"/>
</dbReference>
<evidence type="ECO:0000259" key="1">
    <source>
        <dbReference type="Pfam" id="PF01979"/>
    </source>
</evidence>
<dbReference type="InterPro" id="IPR032466">
    <property type="entry name" value="Metal_Hydrolase"/>
</dbReference>
<dbReference type="SUPFAM" id="SSF51338">
    <property type="entry name" value="Composite domain of metallo-dependent hydrolases"/>
    <property type="match status" value="1"/>
</dbReference>
<gene>
    <name evidence="2" type="ORF">M2283_003424</name>
</gene>
<dbReference type="EC" id="3.5.4.31" evidence="2"/>
<dbReference type="InterPro" id="IPR006680">
    <property type="entry name" value="Amidohydro-rel"/>
</dbReference>
<dbReference type="InterPro" id="IPR011059">
    <property type="entry name" value="Metal-dep_hydrolase_composite"/>
</dbReference>
<dbReference type="EMBL" id="JARXVH010000005">
    <property type="protein sequence ID" value="MDH6216107.1"/>
    <property type="molecule type" value="Genomic_DNA"/>
</dbReference>
<evidence type="ECO:0000313" key="2">
    <source>
        <dbReference type="EMBL" id="MDH6216107.1"/>
    </source>
</evidence>
<dbReference type="Pfam" id="PF01979">
    <property type="entry name" value="Amidohydro_1"/>
    <property type="match status" value="1"/>
</dbReference>
<reference evidence="2 3" key="1">
    <citation type="submission" date="2023-04" db="EMBL/GenBank/DDBJ databases">
        <title>Forest soil microbial communities from Buena Vista Peninsula, Colon Province, Panama.</title>
        <authorList>
            <person name="Bouskill N."/>
        </authorList>
    </citation>
    <scope>NUCLEOTIDE SEQUENCE [LARGE SCALE GENOMIC DNA]</scope>
    <source>
        <strain evidence="2 3">GGS1</strain>
    </source>
</reference>
<dbReference type="GO" id="GO:0050270">
    <property type="term" value="F:S-adenosylhomocysteine deaminase activity"/>
    <property type="evidence" value="ECO:0007669"/>
    <property type="project" value="UniProtKB-EC"/>
</dbReference>
<protein>
    <submittedName>
        <fullName evidence="2">5-methylthioadenosine/S-adenosylhomocysteine deaminase</fullName>
        <ecNumber evidence="2">3.5.4.28</ecNumber>
        <ecNumber evidence="2">3.5.4.31</ecNumber>
    </submittedName>
</protein>
<organism evidence="2 3">
    <name type="scientific">Streptomyces pseudovenezuelae</name>
    <dbReference type="NCBI Taxonomy" id="67350"/>
    <lineage>
        <taxon>Bacteria</taxon>
        <taxon>Bacillati</taxon>
        <taxon>Actinomycetota</taxon>
        <taxon>Actinomycetes</taxon>
        <taxon>Kitasatosporales</taxon>
        <taxon>Streptomycetaceae</taxon>
        <taxon>Streptomyces</taxon>
        <taxon>Streptomyces aurantiacus group</taxon>
    </lineage>
</organism>
<dbReference type="EC" id="3.5.4.28" evidence="2"/>
<sequence>MKTKTLLAGGTVVSMDPAVGDLERGDVLIEDGVIVEVAAHIDAPDAEVIDTTDRIVMPGFVDNHRHSWQTAFRGIGADWTFPEWALAMHRTVKPHYQPEDVYAGTLLGRLEALHCGVTTMLDWYHVAQSHAHEDAAVAALRDAPGRSIFCLGAGWGTADPVDADIRRVRSDLAGEGLVTMALGLRGPEATGMDTVARELKLAAELGLRTSLHIEASGTITDLREHGLLRDTTTFVHANGISDEELRMLADADASLSISPDVELKMGFGSPVTGRALAAGLRPTLSIDDVPSVGGDMFSTMRTAFAVQRGLDGGLRSRDLLEFATVDAARSCGLDARTGTLTPGKDADLILLRTDDLTVFPVTDPAGTIVSAGHPGLVDTVLVAGRVVKRDGALVGVDLPTLRTRLLESRNRIAAAAGVPLDGTWRPEAT</sequence>